<protein>
    <submittedName>
        <fullName evidence="5">NADH-dependent flavin oxidoreductase</fullName>
    </submittedName>
</protein>
<dbReference type="Proteomes" id="UP000430692">
    <property type="component" value="Unassembled WGS sequence"/>
</dbReference>
<keyword evidence="2" id="KW-0560">Oxidoreductase</keyword>
<keyword evidence="6" id="KW-1185">Reference proteome</keyword>
<proteinExistence type="predicted"/>
<dbReference type="InterPro" id="IPR013785">
    <property type="entry name" value="Aldolase_TIM"/>
</dbReference>
<dbReference type="GO" id="GO:0010181">
    <property type="term" value="F:FMN binding"/>
    <property type="evidence" value="ECO:0007669"/>
    <property type="project" value="InterPro"/>
</dbReference>
<name>A0A6I4W0W3_9BACL</name>
<comment type="caution">
    <text evidence="5">The sequence shown here is derived from an EMBL/GenBank/DDBJ whole genome shotgun (WGS) entry which is preliminary data.</text>
</comment>
<dbReference type="CDD" id="cd04735">
    <property type="entry name" value="OYE_like_4_FMN"/>
    <property type="match status" value="1"/>
</dbReference>
<sequence length="376" mass="41262">MKNQFKKLFEPVTLNKHVTLKNRIMMAPMTHMGSNDDGSISEQEIKYYARRANGVGAIITAGTYVMKNGGLPKGPAVDQDEMIPGLQKLASAIQRKGAKAILQIFHGGRQSSAMESGEVVSASNVPEERQGAPVPRELTQTEITEIISAFGQAARRAIEAGFDGVEIHGANGGLIQQFFSPHANKRTDNWGGTIENRMKFGLAILDGVNQVVKKHAKSPFLVGYRISPEEVTTPGITMADTLSFIDVLATKQLDYLHISLNHFWTPPRKGVNDSRSRLAIIQERIGDKIPIIGVGGIYTPEDALRALETGVPLLAIGRELLLDPDWVTKVKMGKEEEIKTTLSPFDQEKLLIPDGQWNLITNFGWVKMDKGASQIL</sequence>
<keyword evidence="1" id="KW-0285">Flavoprotein</keyword>
<dbReference type="RefSeq" id="WP_160803232.1">
    <property type="nucleotide sequence ID" value="NZ_WUUL01000021.1"/>
</dbReference>
<evidence type="ECO:0000256" key="3">
    <source>
        <dbReference type="SAM" id="MobiDB-lite"/>
    </source>
</evidence>
<dbReference type="PANTHER" id="PTHR43656">
    <property type="entry name" value="BINDING OXIDOREDUCTASE, PUTATIVE (AFU_ORTHOLOGUE AFUA_2G08260)-RELATED"/>
    <property type="match status" value="1"/>
</dbReference>
<gene>
    <name evidence="5" type="ORF">GSM42_19555</name>
</gene>
<evidence type="ECO:0000313" key="6">
    <source>
        <dbReference type="Proteomes" id="UP000430692"/>
    </source>
</evidence>
<evidence type="ECO:0000259" key="4">
    <source>
        <dbReference type="Pfam" id="PF00724"/>
    </source>
</evidence>
<dbReference type="GO" id="GO:0016491">
    <property type="term" value="F:oxidoreductase activity"/>
    <property type="evidence" value="ECO:0007669"/>
    <property type="project" value="UniProtKB-KW"/>
</dbReference>
<evidence type="ECO:0000256" key="2">
    <source>
        <dbReference type="ARBA" id="ARBA00023002"/>
    </source>
</evidence>
<evidence type="ECO:0000313" key="5">
    <source>
        <dbReference type="EMBL" id="MXQ55880.1"/>
    </source>
</evidence>
<dbReference type="PANTHER" id="PTHR43656:SF2">
    <property type="entry name" value="BINDING OXIDOREDUCTASE, PUTATIVE (AFU_ORTHOLOGUE AFUA_2G08260)-RELATED"/>
    <property type="match status" value="1"/>
</dbReference>
<accession>A0A6I4W0W3</accession>
<organism evidence="5 6">
    <name type="scientific">Shimazuella alba</name>
    <dbReference type="NCBI Taxonomy" id="2690964"/>
    <lineage>
        <taxon>Bacteria</taxon>
        <taxon>Bacillati</taxon>
        <taxon>Bacillota</taxon>
        <taxon>Bacilli</taxon>
        <taxon>Bacillales</taxon>
        <taxon>Thermoactinomycetaceae</taxon>
        <taxon>Shimazuella</taxon>
    </lineage>
</organism>
<dbReference type="Gene3D" id="3.20.20.70">
    <property type="entry name" value="Aldolase class I"/>
    <property type="match status" value="1"/>
</dbReference>
<dbReference type="SUPFAM" id="SSF51395">
    <property type="entry name" value="FMN-linked oxidoreductases"/>
    <property type="match status" value="1"/>
</dbReference>
<dbReference type="InterPro" id="IPR051799">
    <property type="entry name" value="NADH_flavin_oxidoreductase"/>
</dbReference>
<dbReference type="AlphaFoldDB" id="A0A6I4W0W3"/>
<feature type="domain" description="NADH:flavin oxidoreductase/NADH oxidase N-terminal" evidence="4">
    <location>
        <begin position="7"/>
        <end position="336"/>
    </location>
</feature>
<dbReference type="EMBL" id="WUUL01000021">
    <property type="protein sequence ID" value="MXQ55880.1"/>
    <property type="molecule type" value="Genomic_DNA"/>
</dbReference>
<dbReference type="Pfam" id="PF00724">
    <property type="entry name" value="Oxidored_FMN"/>
    <property type="match status" value="1"/>
</dbReference>
<feature type="region of interest" description="Disordered" evidence="3">
    <location>
        <begin position="115"/>
        <end position="134"/>
    </location>
</feature>
<evidence type="ECO:0000256" key="1">
    <source>
        <dbReference type="ARBA" id="ARBA00022630"/>
    </source>
</evidence>
<dbReference type="InterPro" id="IPR001155">
    <property type="entry name" value="OxRdtase_FMN_N"/>
</dbReference>
<reference evidence="5 6" key="1">
    <citation type="submission" date="2019-12" db="EMBL/GenBank/DDBJ databases">
        <title>Whole-genome analyses of novel actinobacteria.</title>
        <authorList>
            <person name="Sahin N."/>
            <person name="Saygin H."/>
        </authorList>
    </citation>
    <scope>NUCLEOTIDE SEQUENCE [LARGE SCALE GENOMIC DNA]</scope>
    <source>
        <strain evidence="5 6">KC615</strain>
    </source>
</reference>